<dbReference type="InterPro" id="IPR038649">
    <property type="entry name" value="EXOI_SH3_sf"/>
</dbReference>
<dbReference type="EMBL" id="NHMP01000001">
    <property type="protein sequence ID" value="OXE50979.1"/>
    <property type="molecule type" value="Genomic_DNA"/>
</dbReference>
<evidence type="ECO:0000256" key="5">
    <source>
        <dbReference type="ARBA" id="ARBA00022723"/>
    </source>
</evidence>
<evidence type="ECO:0000256" key="15">
    <source>
        <dbReference type="PIRSR" id="PIRSR000977-2"/>
    </source>
</evidence>
<dbReference type="PROSITE" id="PS51784">
    <property type="entry name" value="EXOI_SH3"/>
    <property type="match status" value="1"/>
</dbReference>
<evidence type="ECO:0000256" key="1">
    <source>
        <dbReference type="ARBA" id="ARBA00000563"/>
    </source>
</evidence>
<feature type="binding site" evidence="15">
    <location>
        <position position="16"/>
    </location>
    <ligand>
        <name>Mg(2+)</name>
        <dbReference type="ChEBI" id="CHEBI:18420"/>
        <label>1</label>
    </ligand>
</feature>
<accession>A0A227KR43</accession>
<evidence type="ECO:0000259" key="17">
    <source>
        <dbReference type="PROSITE" id="PS51785"/>
    </source>
</evidence>
<dbReference type="FunFam" id="3.30.420.10:FF:000033">
    <property type="entry name" value="Exodeoxyribonuclease I"/>
    <property type="match status" value="1"/>
</dbReference>
<name>A0A227KR43_9BURK</name>
<keyword evidence="5 15" id="KW-0479">Metal-binding</keyword>
<dbReference type="Proteomes" id="UP000214610">
    <property type="component" value="Unassembled WGS sequence"/>
</dbReference>
<dbReference type="Gene3D" id="3.30.420.10">
    <property type="entry name" value="Ribonuclease H-like superfamily/Ribonuclease H"/>
    <property type="match status" value="1"/>
</dbReference>
<evidence type="ECO:0000256" key="7">
    <source>
        <dbReference type="ARBA" id="ARBA00022801"/>
    </source>
</evidence>
<keyword evidence="8" id="KW-0269">Exonuclease</keyword>
<evidence type="ECO:0000313" key="19">
    <source>
        <dbReference type="Proteomes" id="UP000214610"/>
    </source>
</evidence>
<dbReference type="GO" id="GO:0008310">
    <property type="term" value="F:single-stranded DNA 3'-5' DNA exonuclease activity"/>
    <property type="evidence" value="ECO:0007669"/>
    <property type="project" value="UniProtKB-EC"/>
</dbReference>
<evidence type="ECO:0000256" key="10">
    <source>
        <dbReference type="ARBA" id="ARBA00023125"/>
    </source>
</evidence>
<dbReference type="InterPro" id="IPR013620">
    <property type="entry name" value="Exonuc_1_SH3"/>
</dbReference>
<comment type="caution">
    <text evidence="18">The sequence shown here is derived from an EMBL/GenBank/DDBJ whole genome shotgun (WGS) entry which is preliminary data.</text>
</comment>
<dbReference type="InterPro" id="IPR034747">
    <property type="entry name" value="EXOI_SH3"/>
</dbReference>
<dbReference type="NCBIfam" id="NF008746">
    <property type="entry name" value="PRK11779.1"/>
    <property type="match status" value="1"/>
</dbReference>
<dbReference type="SUPFAM" id="SSF53098">
    <property type="entry name" value="Ribonuclease H-like"/>
    <property type="match status" value="1"/>
</dbReference>
<dbReference type="InterPro" id="IPR036397">
    <property type="entry name" value="RNaseH_sf"/>
</dbReference>
<evidence type="ECO:0000256" key="6">
    <source>
        <dbReference type="ARBA" id="ARBA00022763"/>
    </source>
</evidence>
<dbReference type="SMART" id="SM00479">
    <property type="entry name" value="EXOIII"/>
    <property type="match status" value="1"/>
</dbReference>
<evidence type="ECO:0000256" key="11">
    <source>
        <dbReference type="ARBA" id="ARBA00023204"/>
    </source>
</evidence>
<dbReference type="InterPro" id="IPR023607">
    <property type="entry name" value="Exodeoxyribonuclease_I"/>
</dbReference>
<dbReference type="Pfam" id="PF00929">
    <property type="entry name" value="RNase_T"/>
    <property type="match status" value="1"/>
</dbReference>
<feature type="binding site" evidence="14">
    <location>
        <position position="166"/>
    </location>
    <ligand>
        <name>substrate</name>
    </ligand>
</feature>
<feature type="binding site" evidence="14">
    <location>
        <position position="18"/>
    </location>
    <ligand>
        <name>substrate</name>
    </ligand>
</feature>
<evidence type="ECO:0000256" key="13">
    <source>
        <dbReference type="ARBA" id="ARBA00046792"/>
    </source>
</evidence>
<keyword evidence="10" id="KW-0238">DNA-binding</keyword>
<evidence type="ECO:0000313" key="18">
    <source>
        <dbReference type="EMBL" id="OXE50979.1"/>
    </source>
</evidence>
<comment type="cofactor">
    <cofactor evidence="15">
        <name>Mg(2+)</name>
        <dbReference type="ChEBI" id="CHEBI:18420"/>
    </cofactor>
    <text evidence="15">Binds 2 Mg(2+) ions per monomer.</text>
</comment>
<evidence type="ECO:0000256" key="4">
    <source>
        <dbReference type="ARBA" id="ARBA00022722"/>
    </source>
</evidence>
<keyword evidence="7" id="KW-0378">Hydrolase</keyword>
<keyword evidence="4" id="KW-0540">Nuclease</keyword>
<comment type="catalytic activity">
    <reaction evidence="1">
        <text>Exonucleolytic cleavage in the 3'- to 5'-direction to yield nucleoside 5'-phosphates.</text>
        <dbReference type="EC" id="3.1.11.1"/>
    </reaction>
</comment>
<dbReference type="GO" id="GO:0003677">
    <property type="term" value="F:DNA binding"/>
    <property type="evidence" value="ECO:0007669"/>
    <property type="project" value="UniProtKB-KW"/>
</dbReference>
<dbReference type="Gene3D" id="1.20.1280.70">
    <property type="entry name" value="Exonuclease ExoI, domain 3"/>
    <property type="match status" value="1"/>
</dbReference>
<feature type="binding site" evidence="15">
    <location>
        <position position="187"/>
    </location>
    <ligand>
        <name>Mg(2+)</name>
        <dbReference type="ChEBI" id="CHEBI:18420"/>
        <label>2</label>
    </ligand>
</feature>
<sequence>MANAGTASDVTFYWYDYETFGTDKKRDRPAQFGGFRTDANFRRKSKDLLIYCSPADDYLPHPEACLLTGITPLMCLTEGEPEAVFANKIYKEFKEPNSIVLGYNNLKFDDEVSRFMFWRNLINPYDREYGEGRARMDMFTVIKALYAFKPDTLNWPHKDNGSVSMKLEELTKVNGLVHDHAHDALSDARATALLAKKIKDTEPKFWEYAVSLSNKENVQKLLDSQTALLVVADYSIPATKNLRLLFPILKSGKEYLCWDLTADPTELPQLKDSDLEARTNLTAEEREAGKNPLPFVSISANKYPFIVKASPFYRNEFEQMFSLSRTELAERTKFLKEMDKGFVGNLYLKLNEIRRERFEGTQPKDEDVETALYSGGFVSDQDRRVLDELRAMNEFELSEKSLTKDYQYKGMDKLIRRFISRNYPEAMTEQDSADWYLYKSQHLIRGANGSRTFEEYFKLLDELADRPNVNMELIEELREYGEGLQEDLQ</sequence>
<keyword evidence="6" id="KW-0227">DNA damage</keyword>
<dbReference type="EC" id="3.1.11.1" evidence="2"/>
<dbReference type="InterPro" id="IPR013520">
    <property type="entry name" value="Ribonucl_H"/>
</dbReference>
<dbReference type="Pfam" id="PF26016">
    <property type="entry name" value="ExoI_C"/>
    <property type="match status" value="1"/>
</dbReference>
<dbReference type="PROSITE" id="PS51785">
    <property type="entry name" value="EXOI_C"/>
    <property type="match status" value="1"/>
</dbReference>
<protein>
    <recommendedName>
        <fullName evidence="3">Exodeoxyribonuclease I</fullName>
        <ecNumber evidence="2">3.1.11.1</ecNumber>
    </recommendedName>
    <alternativeName>
        <fullName evidence="12">DNA deoxyribophosphodiesterase</fullName>
    </alternativeName>
</protein>
<evidence type="ECO:0000256" key="3">
    <source>
        <dbReference type="ARBA" id="ARBA00019900"/>
    </source>
</evidence>
<dbReference type="Pfam" id="PF08411">
    <property type="entry name" value="ExoI_SH3"/>
    <property type="match status" value="1"/>
</dbReference>
<proteinExistence type="predicted"/>
<feature type="binding site" evidence="15">
    <location>
        <position position="18"/>
    </location>
    <ligand>
        <name>Mg(2+)</name>
        <dbReference type="ChEBI" id="CHEBI:18420"/>
        <label>2</label>
    </ligand>
</feature>
<dbReference type="RefSeq" id="WP_066590946.1">
    <property type="nucleotide sequence ID" value="NZ_CAJTBZ010000006.1"/>
</dbReference>
<keyword evidence="9 15" id="KW-0460">Magnesium</keyword>
<dbReference type="GO" id="GO:0006281">
    <property type="term" value="P:DNA repair"/>
    <property type="evidence" value="ECO:0007669"/>
    <property type="project" value="UniProtKB-KW"/>
</dbReference>
<dbReference type="InterPro" id="IPR058561">
    <property type="entry name" value="Exonuc_1_C"/>
</dbReference>
<dbReference type="GO" id="GO:0046872">
    <property type="term" value="F:metal ion binding"/>
    <property type="evidence" value="ECO:0007669"/>
    <property type="project" value="UniProtKB-KW"/>
</dbReference>
<feature type="domain" description="ExoI C-terminal" evidence="17">
    <location>
        <begin position="364"/>
        <end position="489"/>
    </location>
</feature>
<evidence type="ECO:0000256" key="8">
    <source>
        <dbReference type="ARBA" id="ARBA00022839"/>
    </source>
</evidence>
<evidence type="ECO:0000256" key="12">
    <source>
        <dbReference type="ARBA" id="ARBA00031220"/>
    </source>
</evidence>
<reference evidence="19" key="1">
    <citation type="submission" date="2017-05" db="EMBL/GenBank/DDBJ databases">
        <title>Improved OligoMM genomes.</title>
        <authorList>
            <person name="Garzetti D."/>
        </authorList>
    </citation>
    <scope>NUCLEOTIDE SEQUENCE [LARGE SCALE GENOMIC DNA]</scope>
    <source>
        <strain evidence="19">YL45</strain>
    </source>
</reference>
<keyword evidence="19" id="KW-1185">Reference proteome</keyword>
<dbReference type="Gene3D" id="3.30.1520.20">
    <property type="entry name" value="Exonuclease ExoI, domain 2"/>
    <property type="match status" value="1"/>
</dbReference>
<evidence type="ECO:0000256" key="9">
    <source>
        <dbReference type="ARBA" id="ARBA00022842"/>
    </source>
</evidence>
<dbReference type="AlphaFoldDB" id="A0A227KR43"/>
<feature type="domain" description="ExoI SH3-like" evidence="16">
    <location>
        <begin position="203"/>
        <end position="354"/>
    </location>
</feature>
<dbReference type="PIRSF" id="PIRSF000977">
    <property type="entry name" value="Exodeoxyribonuclease_I"/>
    <property type="match status" value="1"/>
</dbReference>
<keyword evidence="11" id="KW-0234">DNA repair</keyword>
<evidence type="ECO:0000259" key="16">
    <source>
        <dbReference type="PROSITE" id="PS51784"/>
    </source>
</evidence>
<organism evidence="18 19">
    <name type="scientific">Turicimonas muris</name>
    <dbReference type="NCBI Taxonomy" id="1796652"/>
    <lineage>
        <taxon>Bacteria</taxon>
        <taxon>Pseudomonadati</taxon>
        <taxon>Pseudomonadota</taxon>
        <taxon>Betaproteobacteria</taxon>
        <taxon>Burkholderiales</taxon>
        <taxon>Sutterellaceae</taxon>
        <taxon>Turicimonas</taxon>
    </lineage>
</organism>
<dbReference type="InterPro" id="IPR012337">
    <property type="entry name" value="RNaseH-like_sf"/>
</dbReference>
<comment type="subunit">
    <text evidence="13">Monomer. Interacts with ssb (via C-terminus); this interaction stimulates the exonuclease activity by recruiting the enzyme to its substrate.</text>
</comment>
<evidence type="ECO:0000256" key="14">
    <source>
        <dbReference type="PIRSR" id="PIRSR000977-1"/>
    </source>
</evidence>
<dbReference type="CDD" id="cd06138">
    <property type="entry name" value="ExoI_N"/>
    <property type="match status" value="1"/>
</dbReference>
<evidence type="ECO:0000256" key="2">
    <source>
        <dbReference type="ARBA" id="ARBA00012108"/>
    </source>
</evidence>
<gene>
    <name evidence="18" type="ORF">ADH67_01355</name>
</gene>
<dbReference type="GeneID" id="78363171"/>